<accession>A0A9K3PT04</accession>
<dbReference type="AlphaFoldDB" id="A0A9K3PT04"/>
<protein>
    <submittedName>
        <fullName evidence="3">Uncharacterized protein</fullName>
    </submittedName>
</protein>
<evidence type="ECO:0000313" key="2">
    <source>
        <dbReference type="EMBL" id="KAG7336591.1"/>
    </source>
</evidence>
<dbReference type="OrthoDB" id="422642at2759"/>
<sequence>MASFTVSDIVTEDPPPSAQMPSTSPMSSASTTDVQERDDSLERELLINAISKKRKLNIETSLSRGQSATIDISRKLKVSPPKTRTGEIADNDDIEREMKADGFGQFITRANTSDLAEVGPKLDIRLNAERILRTMYGREYFKEKPMKRRRHLEMMIDKEKHPEIYDRALRFVNLEGDVVKSVEMDPQNARWKKLAFEYGLRGGEEGWNAFAHFGAKWIQRVQNAGTCFLHAPVVTQSYLVRGQLEREAIDIQKYARATFVDAKVEAMILHDGGGNAFEEIENMLGKAQFSLGPIEAHSLEQFRCRCGCDNEILHLLKSHGPALVHVFKVDHNFRSTTAEGDDCFEIPFLTGTIGKVTEKHAMVLVGMRKVSGAWRYLLQNWWPKLQLVEVSEEYFRSSDSSICFVTSKVSSIDKKFALCNSVYAESSLQSQDGNFSTVYER</sequence>
<comment type="caution">
    <text evidence="3">The sequence shown here is derived from an EMBL/GenBank/DDBJ whole genome shotgun (WGS) entry which is preliminary data.</text>
</comment>
<organism evidence="3 4">
    <name type="scientific">Nitzschia inconspicua</name>
    <dbReference type="NCBI Taxonomy" id="303405"/>
    <lineage>
        <taxon>Eukaryota</taxon>
        <taxon>Sar</taxon>
        <taxon>Stramenopiles</taxon>
        <taxon>Ochrophyta</taxon>
        <taxon>Bacillariophyta</taxon>
        <taxon>Bacillariophyceae</taxon>
        <taxon>Bacillariophycidae</taxon>
        <taxon>Bacillariales</taxon>
        <taxon>Bacillariaceae</taxon>
        <taxon>Nitzschia</taxon>
    </lineage>
</organism>
<dbReference type="EMBL" id="JAGRRH010000116">
    <property type="protein sequence ID" value="KAG7336591.1"/>
    <property type="molecule type" value="Genomic_DNA"/>
</dbReference>
<gene>
    <name evidence="3" type="ORF">IV203_014891</name>
    <name evidence="2" type="ORF">IV203_020423</name>
</gene>
<feature type="compositionally biased region" description="Low complexity" evidence="1">
    <location>
        <begin position="19"/>
        <end position="32"/>
    </location>
</feature>
<name>A0A9K3PT04_9STRA</name>
<dbReference type="EMBL" id="JAGRRH010000014">
    <property type="protein sequence ID" value="KAG7358303.1"/>
    <property type="molecule type" value="Genomic_DNA"/>
</dbReference>
<evidence type="ECO:0000256" key="1">
    <source>
        <dbReference type="SAM" id="MobiDB-lite"/>
    </source>
</evidence>
<evidence type="ECO:0000313" key="4">
    <source>
        <dbReference type="Proteomes" id="UP000693970"/>
    </source>
</evidence>
<feature type="region of interest" description="Disordered" evidence="1">
    <location>
        <begin position="1"/>
        <end position="39"/>
    </location>
</feature>
<reference evidence="3" key="2">
    <citation type="submission" date="2021-04" db="EMBL/GenBank/DDBJ databases">
        <authorList>
            <person name="Podell S."/>
        </authorList>
    </citation>
    <scope>NUCLEOTIDE SEQUENCE</scope>
    <source>
        <strain evidence="3">Hildebrandi</strain>
    </source>
</reference>
<evidence type="ECO:0000313" key="3">
    <source>
        <dbReference type="EMBL" id="KAG7358303.1"/>
    </source>
</evidence>
<proteinExistence type="predicted"/>
<reference evidence="3" key="1">
    <citation type="journal article" date="2021" name="Sci. Rep.">
        <title>Diploid genomic architecture of Nitzschia inconspicua, an elite biomass production diatom.</title>
        <authorList>
            <person name="Oliver A."/>
            <person name="Podell S."/>
            <person name="Pinowska A."/>
            <person name="Traller J.C."/>
            <person name="Smith S.R."/>
            <person name="McClure R."/>
            <person name="Beliaev A."/>
            <person name="Bohutskyi P."/>
            <person name="Hill E.A."/>
            <person name="Rabines A."/>
            <person name="Zheng H."/>
            <person name="Allen L.Z."/>
            <person name="Kuo A."/>
            <person name="Grigoriev I.V."/>
            <person name="Allen A.E."/>
            <person name="Hazlebeck D."/>
            <person name="Allen E.E."/>
        </authorList>
    </citation>
    <scope>NUCLEOTIDE SEQUENCE</scope>
    <source>
        <strain evidence="3">Hildebrandi</strain>
    </source>
</reference>
<keyword evidence="4" id="KW-1185">Reference proteome</keyword>
<dbReference type="Proteomes" id="UP000693970">
    <property type="component" value="Unassembled WGS sequence"/>
</dbReference>